<dbReference type="RefSeq" id="WP_194120110.1">
    <property type="nucleotide sequence ID" value="NZ_JACYGY010000001.1"/>
</dbReference>
<comment type="caution">
    <text evidence="3">The sequence shown here is derived from an EMBL/GenBank/DDBJ whole genome shotgun (WGS) entry which is preliminary data.</text>
</comment>
<dbReference type="InterPro" id="IPR025164">
    <property type="entry name" value="Toastrack_DUF4097"/>
</dbReference>
<name>A0ABR9W8Q8_9BACT</name>
<feature type="chain" id="PRO_5046069643" evidence="1">
    <location>
        <begin position="21"/>
        <end position="260"/>
    </location>
</feature>
<keyword evidence="4" id="KW-1185">Reference proteome</keyword>
<evidence type="ECO:0000313" key="4">
    <source>
        <dbReference type="Proteomes" id="UP000634134"/>
    </source>
</evidence>
<dbReference type="Proteomes" id="UP000634134">
    <property type="component" value="Unassembled WGS sequence"/>
</dbReference>
<gene>
    <name evidence="3" type="ORF">IEE83_08195</name>
</gene>
<keyword evidence="1" id="KW-0732">Signal</keyword>
<protein>
    <submittedName>
        <fullName evidence="3">DUF4097 family beta strand repeat protein</fullName>
    </submittedName>
</protein>
<feature type="domain" description="DUF4097" evidence="2">
    <location>
        <begin position="141"/>
        <end position="253"/>
    </location>
</feature>
<evidence type="ECO:0000313" key="3">
    <source>
        <dbReference type="EMBL" id="MBE9461861.1"/>
    </source>
</evidence>
<evidence type="ECO:0000259" key="2">
    <source>
        <dbReference type="Pfam" id="PF13349"/>
    </source>
</evidence>
<reference evidence="4" key="1">
    <citation type="submission" date="2023-07" db="EMBL/GenBank/DDBJ databases">
        <title>Dyadobacter sp. nov 'subterranea' isolated from contaminted grondwater.</title>
        <authorList>
            <person name="Szabo I."/>
            <person name="Al-Omari J."/>
            <person name="Szerdahelyi S.G."/>
            <person name="Rado J."/>
        </authorList>
    </citation>
    <scope>NUCLEOTIDE SEQUENCE [LARGE SCALE GENOMIC DNA]</scope>
    <source>
        <strain evidence="4">UP-52</strain>
    </source>
</reference>
<organism evidence="3 4">
    <name type="scientific">Dyadobacter subterraneus</name>
    <dbReference type="NCBI Taxonomy" id="2773304"/>
    <lineage>
        <taxon>Bacteria</taxon>
        <taxon>Pseudomonadati</taxon>
        <taxon>Bacteroidota</taxon>
        <taxon>Cytophagia</taxon>
        <taxon>Cytophagales</taxon>
        <taxon>Spirosomataceae</taxon>
        <taxon>Dyadobacter</taxon>
    </lineage>
</organism>
<evidence type="ECO:0000256" key="1">
    <source>
        <dbReference type="SAM" id="SignalP"/>
    </source>
</evidence>
<feature type="signal peptide" evidence="1">
    <location>
        <begin position="1"/>
        <end position="20"/>
    </location>
</feature>
<proteinExistence type="predicted"/>
<sequence>MKKITLLIAVILWLATHVHAQEFKTKLANSKDQKVLIEMNASEITIEGTNSDEISIVASSKIDPLPERAKGLKPVYFGVEDNTGIGLSVTKEDGATKIEKAVRKSIKYTIRIPKKVNVKFQETNWQGGSSLSISNMDGDLEVSTLSADIDLLRVTGPIVANSTSGSIKVVYENLNQTKPSAISTVSGSIDVSLPASVKSSLSLQTINGEIYTDFDLGLKNEKNGMSKISMGNTVKGATNGGGVEIQLNTISNNIYIRKQK</sequence>
<accession>A0ABR9W8Q8</accession>
<dbReference type="EMBL" id="JACYGY010000001">
    <property type="protein sequence ID" value="MBE9461861.1"/>
    <property type="molecule type" value="Genomic_DNA"/>
</dbReference>
<dbReference type="Pfam" id="PF13349">
    <property type="entry name" value="DUF4097"/>
    <property type="match status" value="1"/>
</dbReference>